<evidence type="ECO:0000313" key="3">
    <source>
        <dbReference type="Proteomes" id="UP000657385"/>
    </source>
</evidence>
<gene>
    <name evidence="2" type="ORF">I2501_01805</name>
</gene>
<protein>
    <submittedName>
        <fullName evidence="2">Uncharacterized protein</fullName>
    </submittedName>
</protein>
<sequence>MSVTPAQPVLSNPGVSPWSIATVIVVVVIVVPPSLLNSTLMTLTTLFALFVGASVPAVKYSNRGDRR</sequence>
<dbReference type="RefSeq" id="WP_196191955.1">
    <property type="nucleotide sequence ID" value="NZ_JADPRT010000001.1"/>
</dbReference>
<keyword evidence="3" id="KW-1185">Reference proteome</keyword>
<proteinExistence type="predicted"/>
<evidence type="ECO:0000313" key="2">
    <source>
        <dbReference type="EMBL" id="MBF9066771.1"/>
    </source>
</evidence>
<keyword evidence="1" id="KW-0812">Transmembrane</keyword>
<dbReference type="EMBL" id="JADPRT010000001">
    <property type="protein sequence ID" value="MBF9066771.1"/>
    <property type="molecule type" value="Genomic_DNA"/>
</dbReference>
<keyword evidence="1" id="KW-0472">Membrane</keyword>
<dbReference type="AlphaFoldDB" id="A0A931FCR6"/>
<keyword evidence="1" id="KW-1133">Transmembrane helix</keyword>
<organism evidence="2 3">
    <name type="scientific">Streptacidiphilus fuscans</name>
    <dbReference type="NCBI Taxonomy" id="2789292"/>
    <lineage>
        <taxon>Bacteria</taxon>
        <taxon>Bacillati</taxon>
        <taxon>Actinomycetota</taxon>
        <taxon>Actinomycetes</taxon>
        <taxon>Kitasatosporales</taxon>
        <taxon>Streptomycetaceae</taxon>
        <taxon>Streptacidiphilus</taxon>
    </lineage>
</organism>
<dbReference type="Proteomes" id="UP000657385">
    <property type="component" value="Unassembled WGS sequence"/>
</dbReference>
<reference evidence="2" key="1">
    <citation type="submission" date="2020-11" db="EMBL/GenBank/DDBJ databases">
        <title>Isolation and identification of active actinomycetes.</title>
        <authorList>
            <person name="Yu B."/>
        </authorList>
    </citation>
    <scope>NUCLEOTIDE SEQUENCE</scope>
    <source>
        <strain evidence="2">NEAU-YB345</strain>
    </source>
</reference>
<feature type="transmembrane region" description="Helical" evidence="1">
    <location>
        <begin position="15"/>
        <end position="33"/>
    </location>
</feature>
<accession>A0A931FCR6</accession>
<feature type="transmembrane region" description="Helical" evidence="1">
    <location>
        <begin position="40"/>
        <end position="58"/>
    </location>
</feature>
<evidence type="ECO:0000256" key="1">
    <source>
        <dbReference type="SAM" id="Phobius"/>
    </source>
</evidence>
<comment type="caution">
    <text evidence="2">The sequence shown here is derived from an EMBL/GenBank/DDBJ whole genome shotgun (WGS) entry which is preliminary data.</text>
</comment>
<name>A0A931FCR6_9ACTN</name>